<feature type="region of interest" description="Disordered" evidence="1">
    <location>
        <begin position="1"/>
        <end position="40"/>
    </location>
</feature>
<dbReference type="PATRIC" id="fig|270351.10.peg.7106"/>
<keyword evidence="2" id="KW-0614">Plasmid</keyword>
<accession>A0A0C6FNN9</accession>
<dbReference type="Proteomes" id="UP000061432">
    <property type="component" value="Plasmid pMaq22A_2p"/>
</dbReference>
<name>A0A0C6FNN9_9HYPH</name>
<evidence type="ECO:0000313" key="3">
    <source>
        <dbReference type="Proteomes" id="UP000061432"/>
    </source>
</evidence>
<evidence type="ECO:0000313" key="2">
    <source>
        <dbReference type="EMBL" id="BAQ49968.1"/>
    </source>
</evidence>
<gene>
    <name evidence="2" type="ORF">Maq22A_2p40920</name>
</gene>
<reference evidence="2 3" key="1">
    <citation type="journal article" date="2015" name="Genome Announc.">
        <title>Complete Genome Sequence of Methylobacterium aquaticum Strain 22A, Isolated from Racomitrium japonicum Moss.</title>
        <authorList>
            <person name="Tani A."/>
            <person name="Ogura Y."/>
            <person name="Hayashi T."/>
            <person name="Kimbara K."/>
        </authorList>
    </citation>
    <scope>NUCLEOTIDE SEQUENCE [LARGE SCALE GENOMIC DNA]</scope>
    <source>
        <strain evidence="2 3">MA-22A</strain>
        <plasmid evidence="3">Plasmid pMaq22A_2p DNA</plasmid>
    </source>
</reference>
<dbReference type="AlphaFoldDB" id="A0A0C6FNN9"/>
<reference evidence="3" key="2">
    <citation type="submission" date="2015-01" db="EMBL/GenBank/DDBJ databases">
        <title>Complete genome sequence of Methylobacterium aquaticum strain 22A.</title>
        <authorList>
            <person name="Tani A."/>
            <person name="Ogura Y."/>
            <person name="Hayashi T."/>
        </authorList>
    </citation>
    <scope>NUCLEOTIDE SEQUENCE [LARGE SCALE GENOMIC DNA]</scope>
    <source>
        <strain evidence="3">MA-22A</strain>
        <plasmid evidence="3">Plasmid pMaq22A_2p DNA</plasmid>
    </source>
</reference>
<organism evidence="2 3">
    <name type="scientific">Methylobacterium aquaticum</name>
    <dbReference type="NCBI Taxonomy" id="270351"/>
    <lineage>
        <taxon>Bacteria</taxon>
        <taxon>Pseudomonadati</taxon>
        <taxon>Pseudomonadota</taxon>
        <taxon>Alphaproteobacteria</taxon>
        <taxon>Hyphomicrobiales</taxon>
        <taxon>Methylobacteriaceae</taxon>
        <taxon>Methylobacterium</taxon>
    </lineage>
</organism>
<evidence type="ECO:0000256" key="1">
    <source>
        <dbReference type="SAM" id="MobiDB-lite"/>
    </source>
</evidence>
<protein>
    <submittedName>
        <fullName evidence="2">Uncharacterized protein</fullName>
    </submittedName>
</protein>
<geneLocation type="plasmid" evidence="3">
    <name>pMaq22A_2p DNA</name>
</geneLocation>
<dbReference type="EMBL" id="AP014706">
    <property type="protein sequence ID" value="BAQ49968.1"/>
    <property type="molecule type" value="Genomic_DNA"/>
</dbReference>
<dbReference type="KEGG" id="maqu:Maq22A_2p40920"/>
<proteinExistence type="predicted"/>
<sequence length="99" mass="10655">MFASRTHRPSAYALLPDPSNLPPPCKPPSTGRDGGHPPSRLCPITARTSASVRRPEADVPIADSRYATWAFATRSESRRPTASVARRVAEDMVGVTALD</sequence>